<protein>
    <submittedName>
        <fullName evidence="6">NAD(P)H:quinone oxidoreductase</fullName>
        <ecNumber evidence="6">1.6.5.2</ecNumber>
    </submittedName>
</protein>
<dbReference type="SUPFAM" id="SSF52218">
    <property type="entry name" value="Flavoproteins"/>
    <property type="match status" value="1"/>
</dbReference>
<keyword evidence="6" id="KW-0560">Oxidoreductase</keyword>
<dbReference type="PROSITE" id="PS50902">
    <property type="entry name" value="FLAVODOXIN_LIKE"/>
    <property type="match status" value="1"/>
</dbReference>
<dbReference type="InterPro" id="IPR001226">
    <property type="entry name" value="Flavodoxin_CS"/>
</dbReference>
<dbReference type="PROSITE" id="PS00201">
    <property type="entry name" value="FLAVODOXIN"/>
    <property type="match status" value="1"/>
</dbReference>
<organism evidence="6 7">
    <name type="scientific">Paraperlucidibaca wandonensis</name>
    <dbReference type="NCBI Taxonomy" id="1268273"/>
    <lineage>
        <taxon>Bacteria</taxon>
        <taxon>Pseudomonadati</taxon>
        <taxon>Pseudomonadota</taxon>
        <taxon>Gammaproteobacteria</taxon>
        <taxon>Moraxellales</taxon>
        <taxon>Moraxellaceae</taxon>
        <taxon>Paraperlucidibaca</taxon>
    </lineage>
</organism>
<feature type="domain" description="Flavodoxin-like" evidence="5">
    <location>
        <begin position="6"/>
        <end position="189"/>
    </location>
</feature>
<dbReference type="EC" id="1.6.5.2" evidence="6"/>
<dbReference type="Proteomes" id="UP001597044">
    <property type="component" value="Unassembled WGS sequence"/>
</dbReference>
<dbReference type="PANTHER" id="PTHR30546:SF23">
    <property type="entry name" value="FLAVOPROTEIN-LIKE PROTEIN YCP4-RELATED"/>
    <property type="match status" value="1"/>
</dbReference>
<evidence type="ECO:0000256" key="2">
    <source>
        <dbReference type="ARBA" id="ARBA00006961"/>
    </source>
</evidence>
<dbReference type="RefSeq" id="WP_340676261.1">
    <property type="nucleotide sequence ID" value="NZ_JBHTIT010000001.1"/>
</dbReference>
<evidence type="ECO:0000313" key="7">
    <source>
        <dbReference type="Proteomes" id="UP001597044"/>
    </source>
</evidence>
<dbReference type="EMBL" id="JBHTIT010000001">
    <property type="protein sequence ID" value="MFD0948999.1"/>
    <property type="molecule type" value="Genomic_DNA"/>
</dbReference>
<gene>
    <name evidence="6" type="primary">wrbA</name>
    <name evidence="6" type="ORF">ACFQ0F_01080</name>
</gene>
<dbReference type="PANTHER" id="PTHR30546">
    <property type="entry name" value="FLAVODOXIN-RELATED PROTEIN WRBA-RELATED"/>
    <property type="match status" value="1"/>
</dbReference>
<reference evidence="7" key="1">
    <citation type="journal article" date="2019" name="Int. J. Syst. Evol. Microbiol.">
        <title>The Global Catalogue of Microorganisms (GCM) 10K type strain sequencing project: providing services to taxonomists for standard genome sequencing and annotation.</title>
        <authorList>
            <consortium name="The Broad Institute Genomics Platform"/>
            <consortium name="The Broad Institute Genome Sequencing Center for Infectious Disease"/>
            <person name="Wu L."/>
            <person name="Ma J."/>
        </authorList>
    </citation>
    <scope>NUCLEOTIDE SEQUENCE [LARGE SCALE GENOMIC DNA]</scope>
    <source>
        <strain evidence="7">CCUG 63419</strain>
    </source>
</reference>
<dbReference type="InterPro" id="IPR010089">
    <property type="entry name" value="Flavoprotein_WrbA-like"/>
</dbReference>
<dbReference type="Pfam" id="PF03358">
    <property type="entry name" value="FMN_red"/>
    <property type="match status" value="1"/>
</dbReference>
<proteinExistence type="inferred from homology"/>
<evidence type="ECO:0000259" key="5">
    <source>
        <dbReference type="PROSITE" id="PS50902"/>
    </source>
</evidence>
<evidence type="ECO:0000256" key="4">
    <source>
        <dbReference type="ARBA" id="ARBA00022643"/>
    </source>
</evidence>
<comment type="cofactor">
    <cofactor evidence="1">
        <name>FMN</name>
        <dbReference type="ChEBI" id="CHEBI:58210"/>
    </cofactor>
</comment>
<keyword evidence="4" id="KW-0288">FMN</keyword>
<name>A0ABW3HHJ0_9GAMM</name>
<accession>A0ABW3HHJ0</accession>
<keyword evidence="7" id="KW-1185">Reference proteome</keyword>
<evidence type="ECO:0000313" key="6">
    <source>
        <dbReference type="EMBL" id="MFD0948999.1"/>
    </source>
</evidence>
<comment type="caution">
    <text evidence="6">The sequence shown here is derived from an EMBL/GenBank/DDBJ whole genome shotgun (WGS) entry which is preliminary data.</text>
</comment>
<evidence type="ECO:0000256" key="1">
    <source>
        <dbReference type="ARBA" id="ARBA00001917"/>
    </source>
</evidence>
<comment type="similarity">
    <text evidence="2">Belongs to the WrbA family.</text>
</comment>
<sequence>MSNPYILVLYYSRHGATRELAKLIARGVESAGIEARLRTVPSVSTDCEAVAPDIPESGDLYADLDDLAGCAGLIVGSPTRFGNMASAMKYFFDGTTALWLNGALIDKPAAVFTSTGSLHGGQESTLLSMMLPLMHHGMVIVGLPYAEPALLATESGGTPYGASHWAGGDSKRAITTHEASLAQALGKRVARWAHAGLALR</sequence>
<evidence type="ECO:0000256" key="3">
    <source>
        <dbReference type="ARBA" id="ARBA00022630"/>
    </source>
</evidence>
<dbReference type="InterPro" id="IPR005025">
    <property type="entry name" value="FMN_Rdtase-like_dom"/>
</dbReference>
<dbReference type="InterPro" id="IPR029039">
    <property type="entry name" value="Flavoprotein-like_sf"/>
</dbReference>
<dbReference type="GO" id="GO:0003955">
    <property type="term" value="F:NAD(P)H dehydrogenase (quinone) activity"/>
    <property type="evidence" value="ECO:0007669"/>
    <property type="project" value="UniProtKB-EC"/>
</dbReference>
<dbReference type="NCBIfam" id="TIGR01755">
    <property type="entry name" value="flav_wrbA"/>
    <property type="match status" value="1"/>
</dbReference>
<dbReference type="NCBIfam" id="NF002999">
    <property type="entry name" value="PRK03767.1"/>
    <property type="match status" value="1"/>
</dbReference>
<keyword evidence="3" id="KW-0285">Flavoprotein</keyword>
<dbReference type="Gene3D" id="3.40.50.360">
    <property type="match status" value="1"/>
</dbReference>
<dbReference type="InterPro" id="IPR008254">
    <property type="entry name" value="Flavodoxin/NO_synth"/>
</dbReference>